<keyword evidence="3" id="KW-1185">Reference proteome</keyword>
<dbReference type="InterPro" id="IPR027417">
    <property type="entry name" value="P-loop_NTPase"/>
</dbReference>
<dbReference type="Proteomes" id="UP001368500">
    <property type="component" value="Unassembled WGS sequence"/>
</dbReference>
<organism evidence="2 3">
    <name type="scientific">Pseudaquabacterium rugosum</name>
    <dbReference type="NCBI Taxonomy" id="2984194"/>
    <lineage>
        <taxon>Bacteria</taxon>
        <taxon>Pseudomonadati</taxon>
        <taxon>Pseudomonadota</taxon>
        <taxon>Betaproteobacteria</taxon>
        <taxon>Burkholderiales</taxon>
        <taxon>Sphaerotilaceae</taxon>
        <taxon>Pseudaquabacterium</taxon>
    </lineage>
</organism>
<feature type="region of interest" description="Disordered" evidence="1">
    <location>
        <begin position="357"/>
        <end position="378"/>
    </location>
</feature>
<reference evidence="2 3" key="1">
    <citation type="submission" date="2024-04" db="EMBL/GenBank/DDBJ databases">
        <title>Novel species of the genus Ideonella isolated from streams.</title>
        <authorList>
            <person name="Lu H."/>
        </authorList>
    </citation>
    <scope>NUCLEOTIDE SEQUENCE [LARGE SCALE GENOMIC DNA]</scope>
    <source>
        <strain evidence="2 3">BYS139W</strain>
    </source>
</reference>
<proteinExistence type="predicted"/>
<dbReference type="SUPFAM" id="SSF52540">
    <property type="entry name" value="P-loop containing nucleoside triphosphate hydrolases"/>
    <property type="match status" value="1"/>
</dbReference>
<dbReference type="EMBL" id="JBBUTF010000007">
    <property type="protein sequence ID" value="MEK8026298.1"/>
    <property type="molecule type" value="Genomic_DNA"/>
</dbReference>
<protein>
    <submittedName>
        <fullName evidence="2">DNA polymerase III subunit delta</fullName>
    </submittedName>
</protein>
<sequence length="378" mass="39864">MATSTPRSPARTSEPLVPGVAADGTLPLPWLAAPLQAAHRLQRSHALLLQGAAGVGHLEFALLLAQTQLCESPRTLDDGRTPLACGRCASCHLVATRVHPDLLLLLPEAWRVRLGWLGEDEGRLAKGEAKPSKDLKVDQVRQGIAWTQQTSGRGRGKCLVLHPADALNTPAANALLKTLEEPPAGQRLILTTTDAEQLLPTVRSRCQKLVLPLPAPHDARAWLEARGLAQAEALLAATGGSPLEALVWAEEGLDGTLLAALPQQLARGDGSALAGRALPRVLDLLLKFAHDAAARAVGGAPRFFADANWPAGAPALPALLDWQRTLMRTARHDEHPWNAPLLLESLVEQGAACWPRGPARAGAARGGPAGRASLHSGA</sequence>
<dbReference type="Pfam" id="PF13177">
    <property type="entry name" value="DNA_pol3_delta2"/>
    <property type="match status" value="1"/>
</dbReference>
<comment type="caution">
    <text evidence="2">The sequence shown here is derived from an EMBL/GenBank/DDBJ whole genome shotgun (WGS) entry which is preliminary data.</text>
</comment>
<dbReference type="Gene3D" id="3.40.50.300">
    <property type="entry name" value="P-loop containing nucleotide triphosphate hydrolases"/>
    <property type="match status" value="1"/>
</dbReference>
<gene>
    <name evidence="2" type="ORF">AACH11_10045</name>
</gene>
<accession>A0ABU9B9L7</accession>
<evidence type="ECO:0000313" key="2">
    <source>
        <dbReference type="EMBL" id="MEK8026298.1"/>
    </source>
</evidence>
<dbReference type="InterPro" id="IPR050238">
    <property type="entry name" value="DNA_Rep/Repair_Clamp_Loader"/>
</dbReference>
<name>A0ABU9B9L7_9BURK</name>
<dbReference type="RefSeq" id="WP_341374073.1">
    <property type="nucleotide sequence ID" value="NZ_JBBUTF010000007.1"/>
</dbReference>
<evidence type="ECO:0000313" key="3">
    <source>
        <dbReference type="Proteomes" id="UP001368500"/>
    </source>
</evidence>
<dbReference type="PANTHER" id="PTHR11669">
    <property type="entry name" value="REPLICATION FACTOR C / DNA POLYMERASE III GAMMA-TAU SUBUNIT"/>
    <property type="match status" value="1"/>
</dbReference>
<evidence type="ECO:0000256" key="1">
    <source>
        <dbReference type="SAM" id="MobiDB-lite"/>
    </source>
</evidence>
<dbReference type="PANTHER" id="PTHR11669:SF8">
    <property type="entry name" value="DNA POLYMERASE III SUBUNIT DELTA"/>
    <property type="match status" value="1"/>
</dbReference>